<dbReference type="InterPro" id="IPR002885">
    <property type="entry name" value="PPR_rpt"/>
</dbReference>
<dbReference type="InParanoid" id="A0A507B2Z6"/>
<dbReference type="Pfam" id="PF01535">
    <property type="entry name" value="PPR"/>
    <property type="match status" value="1"/>
</dbReference>
<gene>
    <name evidence="6" type="ORF">E0L32_000627</name>
</gene>
<dbReference type="PANTHER" id="PTHR47447:SF17">
    <property type="entry name" value="OS12G0638900 PROTEIN"/>
    <property type="match status" value="1"/>
</dbReference>
<feature type="coiled-coil region" evidence="5">
    <location>
        <begin position="94"/>
        <end position="144"/>
    </location>
</feature>
<name>A0A507B2Z6_9PEZI</name>
<dbReference type="PANTHER" id="PTHR47447">
    <property type="entry name" value="OS03G0856100 PROTEIN"/>
    <property type="match status" value="1"/>
</dbReference>
<dbReference type="STRING" id="1093900.A0A507B2Z6"/>
<evidence type="ECO:0008006" key="8">
    <source>
        <dbReference type="Google" id="ProtNLM"/>
    </source>
</evidence>
<dbReference type="InterPro" id="IPR011990">
    <property type="entry name" value="TPR-like_helical_dom_sf"/>
</dbReference>
<comment type="caution">
    <text evidence="6">The sequence shown here is derived from an EMBL/GenBank/DDBJ whole genome shotgun (WGS) entry which is preliminary data.</text>
</comment>
<dbReference type="RefSeq" id="XP_030995944.1">
    <property type="nucleotide sequence ID" value="XM_031140890.1"/>
</dbReference>
<accession>A0A507B2Z6</accession>
<comment type="similarity">
    <text evidence="1">Belongs to the CCM1 family.</text>
</comment>
<dbReference type="OrthoDB" id="185373at2759"/>
<dbReference type="AlphaFoldDB" id="A0A507B2Z6"/>
<evidence type="ECO:0000313" key="6">
    <source>
        <dbReference type="EMBL" id="TPX14233.1"/>
    </source>
</evidence>
<keyword evidence="2" id="KW-0677">Repeat</keyword>
<organism evidence="6 7">
    <name type="scientific">Thyridium curvatum</name>
    <dbReference type="NCBI Taxonomy" id="1093900"/>
    <lineage>
        <taxon>Eukaryota</taxon>
        <taxon>Fungi</taxon>
        <taxon>Dikarya</taxon>
        <taxon>Ascomycota</taxon>
        <taxon>Pezizomycotina</taxon>
        <taxon>Sordariomycetes</taxon>
        <taxon>Sordariomycetidae</taxon>
        <taxon>Thyridiales</taxon>
        <taxon>Thyridiaceae</taxon>
        <taxon>Thyridium</taxon>
    </lineage>
</organism>
<keyword evidence="5" id="KW-0175">Coiled coil</keyword>
<evidence type="ECO:0000256" key="5">
    <source>
        <dbReference type="SAM" id="Coils"/>
    </source>
</evidence>
<evidence type="ECO:0000313" key="7">
    <source>
        <dbReference type="Proteomes" id="UP000319257"/>
    </source>
</evidence>
<evidence type="ECO:0000256" key="3">
    <source>
        <dbReference type="ARBA" id="ARBA00044493"/>
    </source>
</evidence>
<proteinExistence type="inferred from homology"/>
<evidence type="ECO:0000256" key="1">
    <source>
        <dbReference type="ARBA" id="ARBA00006192"/>
    </source>
</evidence>
<evidence type="ECO:0000256" key="4">
    <source>
        <dbReference type="ARBA" id="ARBA00044511"/>
    </source>
</evidence>
<sequence>MPPKIPLAELGTRNNFICRSCLGQLQKPQAQSWQPRSFFTSAVATARKQSPRTKAAPAKAPVEDESATVRFFQQDESGKLRQFRDQEDFSKAMNHDVELQLQELEGKLKEAGRLMKMIQGNGAKSQTERLKRQYRRHMEQLKDADDFSVSKLTPVKTTNLTPTQTKHVDKLNTLLRRADKEYNRGEIKSRTIAAAWNAYALARVGLAKSWDNVPADVWESMWNIFAADLEDNNNRMAHIYILSKDMNAARIPLGDPQQLLTIEAMFVEGWEKEAIENWKRASSVLGAKAETLNEYWELGIRMCSLNGDLDRAERAFKALSAASSDFNPRILVPFIRACASRDVNHERGWEAYRRLRDLLGDSMAIEDYDEVISCFLSSSQTDYALHVFVDMMFSGAIDVHGKTKLPSAVSNQFFLGKWLKRLIGAGDLDGAQKVLQFMQSKGIMAASVQVNGLIGAWLRSGTAENQEKADDLAWAMIRSRHVFVELRQREAALEWPLRLWQSGKVKENVAGLVFVPRATLETFSLMAENYRSRGLHGRLEQLWVAFKEADISTDAFMMNQLLESYVQNGKGPDALQMYRTMTRDHDLLPDHYTFLTLYKSLPINRMLWLSVSEEQKEADAVVCRELFRDMVGSFWVFEDDNAHEQLARLILHSFRKVEDYVGFIVAFRTLRELFKFAPTDVLTVEMVAETPDLHRDTPRTRKRIVEATMKIQSMLAAQPMAGAEDLENITPERKRDELAAVIEQYYRSKIPATEDEFEEMYDAAAQDLGVYDTLTPSGT</sequence>
<evidence type="ECO:0000256" key="2">
    <source>
        <dbReference type="ARBA" id="ARBA00022737"/>
    </source>
</evidence>
<dbReference type="GeneID" id="41968074"/>
<protein>
    <recommendedName>
        <fullName evidence="8">Pentatricopeptide repeat-containing protein</fullName>
    </recommendedName>
</protein>
<keyword evidence="7" id="KW-1185">Reference proteome</keyword>
<dbReference type="EMBL" id="SKBQ01000002">
    <property type="protein sequence ID" value="TPX14233.1"/>
    <property type="molecule type" value="Genomic_DNA"/>
</dbReference>
<dbReference type="Proteomes" id="UP000319257">
    <property type="component" value="Unassembled WGS sequence"/>
</dbReference>
<comment type="function">
    <text evidence="3">Regulates mitochondrial small subunit maturation by controlling 15S rRNA 5'-end processing. Localizes to the 5' precursor of the 15S rRNA in a position that is subsequently occupied by mS47 in the mature yeast mtSSU. Uses structure and sequence-specific RNA recognition, binding to a single-stranded region of the precursor and specifically recognizing bases -6 to -1. The exchange of Ccm1 for mS47 is coupled to the irreversible removal of precursor rRNA that is accompanied by conformational changes of the mitoribosomal proteins uS5m and mS26. These conformational changes signal completion of 5'-end rRNA processing through protection of the mature 5'-end of the 15S rRNA and stabilization of mS47. The removal of the 5' precursor together with the dissociation of Ccm1 may be catalyzed by the 5'-3' exoribonuclease Pet127. Involved in the specific removal of group I introns in mitochondrial encoded transcripts.</text>
</comment>
<dbReference type="Gene3D" id="1.25.40.10">
    <property type="entry name" value="Tetratricopeptide repeat domain"/>
    <property type="match status" value="2"/>
</dbReference>
<comment type="subunit">
    <text evidence="4">Binds to mitochondrial small subunit 15S rRNA.</text>
</comment>
<reference evidence="6 7" key="1">
    <citation type="submission" date="2019-06" db="EMBL/GenBank/DDBJ databases">
        <title>Draft genome sequence of the filamentous fungus Phialemoniopsis curvata isolated from diesel fuel.</title>
        <authorList>
            <person name="Varaljay V.A."/>
            <person name="Lyon W.J."/>
            <person name="Crouch A.L."/>
            <person name="Drake C.E."/>
            <person name="Hollomon J.M."/>
            <person name="Nadeau L.J."/>
            <person name="Nunn H.S."/>
            <person name="Stevenson B.S."/>
            <person name="Bojanowski C.L."/>
            <person name="Crookes-Goodson W.J."/>
        </authorList>
    </citation>
    <scope>NUCLEOTIDE SEQUENCE [LARGE SCALE GENOMIC DNA]</scope>
    <source>
        <strain evidence="6 7">D216</strain>
    </source>
</reference>